<dbReference type="Proteomes" id="UP001446871">
    <property type="component" value="Unassembled WGS sequence"/>
</dbReference>
<comment type="caution">
    <text evidence="2">The sequence shown here is derived from an EMBL/GenBank/DDBJ whole genome shotgun (WGS) entry which is preliminary data.</text>
</comment>
<feature type="region of interest" description="Disordered" evidence="1">
    <location>
        <begin position="388"/>
        <end position="419"/>
    </location>
</feature>
<organism evidence="2 3">
    <name type="scientific">Apiospora saccharicola</name>
    <dbReference type="NCBI Taxonomy" id="335842"/>
    <lineage>
        <taxon>Eukaryota</taxon>
        <taxon>Fungi</taxon>
        <taxon>Dikarya</taxon>
        <taxon>Ascomycota</taxon>
        <taxon>Pezizomycotina</taxon>
        <taxon>Sordariomycetes</taxon>
        <taxon>Xylariomycetidae</taxon>
        <taxon>Amphisphaeriales</taxon>
        <taxon>Apiosporaceae</taxon>
        <taxon>Apiospora</taxon>
    </lineage>
</organism>
<name>A0ABR1W6Y2_9PEZI</name>
<protein>
    <recommendedName>
        <fullName evidence="4">BTB domain-containing protein</fullName>
    </recommendedName>
</protein>
<reference evidence="2 3" key="1">
    <citation type="submission" date="2023-01" db="EMBL/GenBank/DDBJ databases">
        <title>Analysis of 21 Apiospora genomes using comparative genomics revels a genus with tremendous synthesis potential of carbohydrate active enzymes and secondary metabolites.</title>
        <authorList>
            <person name="Sorensen T."/>
        </authorList>
    </citation>
    <scope>NUCLEOTIDE SEQUENCE [LARGE SCALE GENOMIC DNA]</scope>
    <source>
        <strain evidence="2 3">CBS 83171</strain>
    </source>
</reference>
<evidence type="ECO:0008006" key="4">
    <source>
        <dbReference type="Google" id="ProtNLM"/>
    </source>
</evidence>
<evidence type="ECO:0000313" key="2">
    <source>
        <dbReference type="EMBL" id="KAK8078260.1"/>
    </source>
</evidence>
<evidence type="ECO:0000313" key="3">
    <source>
        <dbReference type="Proteomes" id="UP001446871"/>
    </source>
</evidence>
<evidence type="ECO:0000256" key="1">
    <source>
        <dbReference type="SAM" id="MobiDB-lite"/>
    </source>
</evidence>
<feature type="compositionally biased region" description="Basic and acidic residues" evidence="1">
    <location>
        <begin position="397"/>
        <end position="419"/>
    </location>
</feature>
<gene>
    <name evidence="2" type="ORF">PG996_004430</name>
</gene>
<keyword evidence="3" id="KW-1185">Reference proteome</keyword>
<sequence length="419" mass="48290">MESTGEGYTKVVLVEDGDLLIRVADTKFWGDKEYLVDSNAVKRSSKPLDVLVAEKRTDFRYDVVWIEDNVECFGILLSIMHCKFGEVPSELDDSDLYELLQVTEEYQVTHLLRPWAATWVEPYQDDFFLWLSDTDEELAMKGLGERLWIAWVLGEKRMFRKLTRYIIKEAPFNDYHELYFGEGNAFSLLEDPEIPGLLGYVRGEQLRRLQQLHEVFETVMERGSKYYNRYLGGERRPSDYYEAYDCCECGKHHIWGEFCQLCTRPENEQAMCNSVTLGSIIRGYRQHMAYLINHGYISISDDKETIASESINPGGAKMCLMYHLRGLRDIKIYGLPEAGGAQTTTVYGKTHGHCNPTAWIRAQLEDVLSGIAEDLGKELESSLDERARLSGMNNQLERAENESPKETKPTKRIKMTEEL</sequence>
<proteinExistence type="predicted"/>
<accession>A0ABR1W6Y2</accession>
<dbReference type="EMBL" id="JAQQWM010000002">
    <property type="protein sequence ID" value="KAK8078260.1"/>
    <property type="molecule type" value="Genomic_DNA"/>
</dbReference>